<feature type="compositionally biased region" description="Basic and acidic residues" evidence="1">
    <location>
        <begin position="86"/>
        <end position="102"/>
    </location>
</feature>
<accession>A0AAE1QFL1</accession>
<evidence type="ECO:0000256" key="1">
    <source>
        <dbReference type="SAM" id="MobiDB-lite"/>
    </source>
</evidence>
<sequence>MIDDFFDDDIDFFEQDNQTVETKNLLHLQSLKKNPERKILKSEDYVAIVNRTTQLALTDARKKGQQQQPENEGKDAPSSSSSSDHSSWEKFEDPEQKRDTEKITSTNSSQNVKTCVPFLPLYL</sequence>
<dbReference type="Proteomes" id="UP001292094">
    <property type="component" value="Unassembled WGS sequence"/>
</dbReference>
<organism evidence="2 3">
    <name type="scientific">Petrolisthes manimaculis</name>
    <dbReference type="NCBI Taxonomy" id="1843537"/>
    <lineage>
        <taxon>Eukaryota</taxon>
        <taxon>Metazoa</taxon>
        <taxon>Ecdysozoa</taxon>
        <taxon>Arthropoda</taxon>
        <taxon>Crustacea</taxon>
        <taxon>Multicrustacea</taxon>
        <taxon>Malacostraca</taxon>
        <taxon>Eumalacostraca</taxon>
        <taxon>Eucarida</taxon>
        <taxon>Decapoda</taxon>
        <taxon>Pleocyemata</taxon>
        <taxon>Anomura</taxon>
        <taxon>Galatheoidea</taxon>
        <taxon>Porcellanidae</taxon>
        <taxon>Petrolisthes</taxon>
    </lineage>
</organism>
<name>A0AAE1QFL1_9EUCA</name>
<dbReference type="AlphaFoldDB" id="A0AAE1QFL1"/>
<feature type="region of interest" description="Disordered" evidence="1">
    <location>
        <begin position="57"/>
        <end position="110"/>
    </location>
</feature>
<dbReference type="EMBL" id="JAWZYT010000257">
    <property type="protein sequence ID" value="KAK4325974.1"/>
    <property type="molecule type" value="Genomic_DNA"/>
</dbReference>
<evidence type="ECO:0000313" key="3">
    <source>
        <dbReference type="Proteomes" id="UP001292094"/>
    </source>
</evidence>
<proteinExistence type="predicted"/>
<keyword evidence="3" id="KW-1185">Reference proteome</keyword>
<comment type="caution">
    <text evidence="2">The sequence shown here is derived from an EMBL/GenBank/DDBJ whole genome shotgun (WGS) entry which is preliminary data.</text>
</comment>
<reference evidence="2" key="1">
    <citation type="submission" date="2023-11" db="EMBL/GenBank/DDBJ databases">
        <title>Genome assemblies of two species of porcelain crab, Petrolisthes cinctipes and Petrolisthes manimaculis (Anomura: Porcellanidae).</title>
        <authorList>
            <person name="Angst P."/>
        </authorList>
    </citation>
    <scope>NUCLEOTIDE SEQUENCE</scope>
    <source>
        <strain evidence="2">PB745_02</strain>
        <tissue evidence="2">Gill</tissue>
    </source>
</reference>
<protein>
    <submittedName>
        <fullName evidence="2">Uncharacterized protein</fullName>
    </submittedName>
</protein>
<gene>
    <name evidence="2" type="ORF">Pmani_003538</name>
</gene>
<evidence type="ECO:0000313" key="2">
    <source>
        <dbReference type="EMBL" id="KAK4325974.1"/>
    </source>
</evidence>